<feature type="transmembrane region" description="Helical" evidence="6">
    <location>
        <begin position="12"/>
        <end position="29"/>
    </location>
</feature>
<evidence type="ECO:0000313" key="7">
    <source>
        <dbReference type="EMBL" id="TDQ82944.1"/>
    </source>
</evidence>
<dbReference type="PANTHER" id="PTHR10057">
    <property type="entry name" value="PERIPHERAL-TYPE BENZODIAZEPINE RECEPTOR"/>
    <property type="match status" value="1"/>
</dbReference>
<dbReference type="AlphaFoldDB" id="A0A4R6WP35"/>
<evidence type="ECO:0000256" key="2">
    <source>
        <dbReference type="ARBA" id="ARBA00007524"/>
    </source>
</evidence>
<feature type="transmembrane region" description="Helical" evidence="6">
    <location>
        <begin position="82"/>
        <end position="102"/>
    </location>
</feature>
<protein>
    <submittedName>
        <fullName evidence="7">TspO/MBR related protein</fullName>
    </submittedName>
</protein>
<evidence type="ECO:0000256" key="6">
    <source>
        <dbReference type="SAM" id="Phobius"/>
    </source>
</evidence>
<feature type="transmembrane region" description="Helical" evidence="6">
    <location>
        <begin position="108"/>
        <end position="127"/>
    </location>
</feature>
<dbReference type="CDD" id="cd15904">
    <property type="entry name" value="TSPO_MBR"/>
    <property type="match status" value="1"/>
</dbReference>
<evidence type="ECO:0000256" key="5">
    <source>
        <dbReference type="ARBA" id="ARBA00023136"/>
    </source>
</evidence>
<dbReference type="FunFam" id="1.20.1260.100:FF:000001">
    <property type="entry name" value="translocator protein 2"/>
    <property type="match status" value="1"/>
</dbReference>
<keyword evidence="3 6" id="KW-0812">Transmembrane</keyword>
<organism evidence="7 8">
    <name type="scientific">Dongia mobilis</name>
    <dbReference type="NCBI Taxonomy" id="578943"/>
    <lineage>
        <taxon>Bacteria</taxon>
        <taxon>Pseudomonadati</taxon>
        <taxon>Pseudomonadota</taxon>
        <taxon>Alphaproteobacteria</taxon>
        <taxon>Rhodospirillales</taxon>
        <taxon>Dongiaceae</taxon>
        <taxon>Dongia</taxon>
    </lineage>
</organism>
<evidence type="ECO:0000256" key="3">
    <source>
        <dbReference type="ARBA" id="ARBA00022692"/>
    </source>
</evidence>
<dbReference type="InterPro" id="IPR038330">
    <property type="entry name" value="TspO/MBR-related_sf"/>
</dbReference>
<dbReference type="Proteomes" id="UP000295783">
    <property type="component" value="Unassembled WGS sequence"/>
</dbReference>
<keyword evidence="5 6" id="KW-0472">Membrane</keyword>
<proteinExistence type="inferred from homology"/>
<evidence type="ECO:0000256" key="4">
    <source>
        <dbReference type="ARBA" id="ARBA00022989"/>
    </source>
</evidence>
<dbReference type="GO" id="GO:0016020">
    <property type="term" value="C:membrane"/>
    <property type="evidence" value="ECO:0007669"/>
    <property type="project" value="UniProtKB-SubCell"/>
</dbReference>
<feature type="transmembrane region" description="Helical" evidence="6">
    <location>
        <begin position="134"/>
        <end position="153"/>
    </location>
</feature>
<feature type="transmembrane region" description="Helical" evidence="6">
    <location>
        <begin position="49"/>
        <end position="70"/>
    </location>
</feature>
<evidence type="ECO:0000256" key="1">
    <source>
        <dbReference type="ARBA" id="ARBA00004141"/>
    </source>
</evidence>
<dbReference type="EMBL" id="SNYW01000007">
    <property type="protein sequence ID" value="TDQ82944.1"/>
    <property type="molecule type" value="Genomic_DNA"/>
</dbReference>
<dbReference type="PANTHER" id="PTHR10057:SF0">
    <property type="entry name" value="TRANSLOCATOR PROTEIN"/>
    <property type="match status" value="1"/>
</dbReference>
<name>A0A4R6WP35_9PROT</name>
<comment type="similarity">
    <text evidence="2">Belongs to the TspO/BZRP family.</text>
</comment>
<dbReference type="GO" id="GO:0033013">
    <property type="term" value="P:tetrapyrrole metabolic process"/>
    <property type="evidence" value="ECO:0007669"/>
    <property type="project" value="UniProtKB-ARBA"/>
</dbReference>
<dbReference type="RefSeq" id="WP_208109762.1">
    <property type="nucleotide sequence ID" value="NZ_SNYW01000007.1"/>
</dbReference>
<accession>A0A4R6WP35</accession>
<comment type="subcellular location">
    <subcellularLocation>
        <location evidence="1">Membrane</location>
        <topology evidence="1">Multi-pass membrane protein</topology>
    </subcellularLocation>
</comment>
<dbReference type="InterPro" id="IPR004307">
    <property type="entry name" value="TspO_MBR"/>
</dbReference>
<dbReference type="PIRSF" id="PIRSF005859">
    <property type="entry name" value="PBR"/>
    <property type="match status" value="1"/>
</dbReference>
<dbReference type="Gene3D" id="1.20.1260.100">
    <property type="entry name" value="TspO/MBR protein"/>
    <property type="match status" value="1"/>
</dbReference>
<keyword evidence="4 6" id="KW-1133">Transmembrane helix</keyword>
<comment type="caution">
    <text evidence="7">The sequence shown here is derived from an EMBL/GenBank/DDBJ whole genome shotgun (WGS) entry which is preliminary data.</text>
</comment>
<gene>
    <name evidence="7" type="ORF">A8950_1226</name>
</gene>
<sequence length="164" mass="18716">MTVVDTPLWRMILVAAVAALAVAFLGGLMTDIGPWYQSLAKASWQPPGWLFGPVWTLIFALVSLAGVSAWRRTRRERDRQTVLLLFLVNGFLNVLWSLLFFRLQRPDWALVEVMALWLSILALIILLRRYSRVAGWLLLPYLLWVSFAAYLNWTIVQLNAPFGG</sequence>
<evidence type="ECO:0000313" key="8">
    <source>
        <dbReference type="Proteomes" id="UP000295783"/>
    </source>
</evidence>
<keyword evidence="8" id="KW-1185">Reference proteome</keyword>
<reference evidence="7 8" key="1">
    <citation type="submission" date="2019-03" db="EMBL/GenBank/DDBJ databases">
        <title>Genomic Encyclopedia of Type Strains, Phase III (KMG-III): the genomes of soil and plant-associated and newly described type strains.</title>
        <authorList>
            <person name="Whitman W."/>
        </authorList>
    </citation>
    <scope>NUCLEOTIDE SEQUENCE [LARGE SCALE GENOMIC DNA]</scope>
    <source>
        <strain evidence="7 8">CGMCC 1.7660</strain>
    </source>
</reference>
<dbReference type="Pfam" id="PF03073">
    <property type="entry name" value="TspO_MBR"/>
    <property type="match status" value="1"/>
</dbReference>